<feature type="transmembrane region" description="Helical" evidence="9">
    <location>
        <begin position="350"/>
        <end position="377"/>
    </location>
</feature>
<dbReference type="OMA" id="FYDCVMA"/>
<accession>A0A1E4RW10</accession>
<dbReference type="InterPro" id="IPR003439">
    <property type="entry name" value="ABC_transporter-like_ATP-bd"/>
</dbReference>
<proteinExistence type="inferred from homology"/>
<evidence type="ECO:0000256" key="8">
    <source>
        <dbReference type="ARBA" id="ARBA00023136"/>
    </source>
</evidence>
<keyword evidence="4 9" id="KW-0812">Transmembrane</keyword>
<comment type="subcellular location">
    <subcellularLocation>
        <location evidence="1">Membrane</location>
        <topology evidence="1">Multi-pass membrane protein</topology>
    </subcellularLocation>
</comment>
<dbReference type="Pfam" id="PF00005">
    <property type="entry name" value="ABC_tran"/>
    <property type="match status" value="2"/>
</dbReference>
<dbReference type="GO" id="GO:0005524">
    <property type="term" value="F:ATP binding"/>
    <property type="evidence" value="ECO:0007669"/>
    <property type="project" value="UniProtKB-KW"/>
</dbReference>
<evidence type="ECO:0000256" key="6">
    <source>
        <dbReference type="ARBA" id="ARBA00022840"/>
    </source>
</evidence>
<keyword evidence="3" id="KW-0813">Transport</keyword>
<dbReference type="PROSITE" id="PS00211">
    <property type="entry name" value="ABC_TRANSPORTER_1"/>
    <property type="match status" value="1"/>
</dbReference>
<dbReference type="InterPro" id="IPR027417">
    <property type="entry name" value="P-loop_NTPase"/>
</dbReference>
<dbReference type="GeneID" id="30990119"/>
<dbReference type="PROSITE" id="PS50893">
    <property type="entry name" value="ABC_TRANSPORTER_2"/>
    <property type="match status" value="2"/>
</dbReference>
<dbReference type="Gene3D" id="3.40.50.300">
    <property type="entry name" value="P-loop containing nucleotide triphosphate hydrolases"/>
    <property type="match status" value="2"/>
</dbReference>
<dbReference type="Pfam" id="PF00664">
    <property type="entry name" value="ABC_membrane"/>
    <property type="match status" value="1"/>
</dbReference>
<evidence type="ECO:0000259" key="10">
    <source>
        <dbReference type="PROSITE" id="PS50893"/>
    </source>
</evidence>
<keyword evidence="5" id="KW-0547">Nucleotide-binding</keyword>
<sequence length="883" mass="98431">MEVNNGFFVWEKFQDTDNGGHVVSQPASITNDVASRCDFNGFDNLNLSIPKGSFVVITGPIGSGKSSLLLALAGFMKRTSGSVSSNGSLLLCGQPWIQNTTLRENILFGAEYDEVRYRDVIRVCALEDDLKMFTAGDLTEVGERGITLSGGQKARINLARGIYADNDIILLDDILSAVDARVGKFIVDECLNKYLKDKTVLLATHQLSLVNLADALIYLNEDGTVSMGTFEELSATCNGFNRLLEYYSKKEDVSSKESSSKKEPSSNSSGSGYGGLTGDGILIEEEEKGVNSIAWSVYKSYLHEGQGVAGPFALPVIGVVMSLNTFALIFVNVWLSFWVSDKFREYSNGFYIGIYVALVIASVLCTAIGFLVLGYFFSTASRKLYIKALKRILHTPMCYLDVTPMGRIMNRFTKDTDDLDNGIGKQLVILIYTGSFVIGVLVLCIVYLPWFALTLPPTLLACFITANFYIASSIEVKRIESIQRSHVFNNFHEILNGLNTLKAYHALGRFMAKNKRLLNRMNEAYFVVIANQRWISIHLELISCLLVFVISMLSVNKVFEISASSVGLIVTYVMHLASLMSSTMRAYTSVENEMNSVERLCFYANDLEQEQPYRINETRPRPSWPEHGAIEFQNVSMRYRYGSPLVLRNLSISFKGGEKIGICGRTGAGKSSIMNVLFRLSEPAEGTVLIDGVDTSKLGLYDLRSKLSIIPQDPVLFRGTIRKNLDPFEQSEDSALWEALRKAGLIDTEVLIKAKSQHPDDPNRHKFHLDQLVEDDGSNFSNGERQLIALARALVRDSKILVLDEATSSVDYETDAKIQNTIAKEFSECTILCIAHRLNTILNYDRILVLEKGKVEQFDTPWALFNQDGIFRQMCERYGINST</sequence>
<comment type="similarity">
    <text evidence="2">Belongs to the ABC transporter superfamily. ABCC family. Conjugate transporter (TC 3.A.1.208) subfamily.</text>
</comment>
<evidence type="ECO:0000313" key="12">
    <source>
        <dbReference type="EMBL" id="ODV71463.1"/>
    </source>
</evidence>
<dbReference type="STRING" id="983966.A0A1E4RW10"/>
<evidence type="ECO:0000256" key="9">
    <source>
        <dbReference type="SAM" id="Phobius"/>
    </source>
</evidence>
<dbReference type="InterPro" id="IPR036640">
    <property type="entry name" value="ABC1_TM_sf"/>
</dbReference>
<dbReference type="SUPFAM" id="SSF52540">
    <property type="entry name" value="P-loop containing nucleoside triphosphate hydrolases"/>
    <property type="match status" value="2"/>
</dbReference>
<dbReference type="CDD" id="cd03250">
    <property type="entry name" value="ABCC_MRP_domain1"/>
    <property type="match status" value="1"/>
</dbReference>
<evidence type="ECO:0000256" key="5">
    <source>
        <dbReference type="ARBA" id="ARBA00022741"/>
    </source>
</evidence>
<dbReference type="Gene3D" id="1.20.1560.10">
    <property type="entry name" value="ABC transporter type 1, transmembrane domain"/>
    <property type="match status" value="1"/>
</dbReference>
<dbReference type="CDD" id="cd03244">
    <property type="entry name" value="ABCC_MRP_domain2"/>
    <property type="match status" value="1"/>
</dbReference>
<dbReference type="GO" id="GO:0008559">
    <property type="term" value="F:ABC-type xenobiotic transporter activity"/>
    <property type="evidence" value="ECO:0007669"/>
    <property type="project" value="TreeGrafter"/>
</dbReference>
<dbReference type="Proteomes" id="UP000094389">
    <property type="component" value="Unassembled WGS sequence"/>
</dbReference>
<gene>
    <name evidence="12" type="ORF">CYBJADRAFT_169321</name>
</gene>
<feature type="transmembrane region" description="Helical" evidence="9">
    <location>
        <begin position="312"/>
        <end position="338"/>
    </location>
</feature>
<dbReference type="GO" id="GO:0005886">
    <property type="term" value="C:plasma membrane"/>
    <property type="evidence" value="ECO:0007669"/>
    <property type="project" value="TreeGrafter"/>
</dbReference>
<evidence type="ECO:0000256" key="7">
    <source>
        <dbReference type="ARBA" id="ARBA00022989"/>
    </source>
</evidence>
<evidence type="ECO:0000256" key="3">
    <source>
        <dbReference type="ARBA" id="ARBA00022448"/>
    </source>
</evidence>
<dbReference type="PANTHER" id="PTHR24223:SF456">
    <property type="entry name" value="MULTIDRUG RESISTANCE-ASSOCIATED PROTEIN LETHAL(2)03659"/>
    <property type="match status" value="1"/>
</dbReference>
<dbReference type="CDD" id="cd18606">
    <property type="entry name" value="ABC_6TM_YOR1_D2_like"/>
    <property type="match status" value="1"/>
</dbReference>
<feature type="domain" description="ABC transmembrane type-1" evidence="11">
    <location>
        <begin position="316"/>
        <end position="592"/>
    </location>
</feature>
<dbReference type="FunFam" id="3.40.50.300:FF:000565">
    <property type="entry name" value="ABC bile acid transporter"/>
    <property type="match status" value="1"/>
</dbReference>
<dbReference type="SUPFAM" id="SSF90123">
    <property type="entry name" value="ABC transporter transmembrane region"/>
    <property type="match status" value="1"/>
</dbReference>
<dbReference type="EMBL" id="KV453940">
    <property type="protein sequence ID" value="ODV71463.1"/>
    <property type="molecule type" value="Genomic_DNA"/>
</dbReference>
<dbReference type="FunFam" id="1.20.1560.10:FF:000010">
    <property type="entry name" value="Multidrug resistance-associated ABC transporter"/>
    <property type="match status" value="1"/>
</dbReference>
<organism evidence="12 13">
    <name type="scientific">Cyberlindnera jadinii (strain ATCC 18201 / CBS 1600 / BCRC 20928 / JCM 3617 / NBRC 0987 / NRRL Y-1542)</name>
    <name type="common">Torula yeast</name>
    <name type="synonym">Candida utilis</name>
    <dbReference type="NCBI Taxonomy" id="983966"/>
    <lineage>
        <taxon>Eukaryota</taxon>
        <taxon>Fungi</taxon>
        <taxon>Dikarya</taxon>
        <taxon>Ascomycota</taxon>
        <taxon>Saccharomycotina</taxon>
        <taxon>Saccharomycetes</taxon>
        <taxon>Phaffomycetales</taxon>
        <taxon>Phaffomycetaceae</taxon>
        <taxon>Cyberlindnera</taxon>
    </lineage>
</organism>
<feature type="transmembrane region" description="Helical" evidence="9">
    <location>
        <begin position="458"/>
        <end position="476"/>
    </location>
</feature>
<name>A0A1E4RW10_CYBJN</name>
<dbReference type="AlphaFoldDB" id="A0A1E4RW10"/>
<keyword evidence="8 9" id="KW-0472">Membrane</keyword>
<keyword evidence="13" id="KW-1185">Reference proteome</keyword>
<dbReference type="PANTHER" id="PTHR24223">
    <property type="entry name" value="ATP-BINDING CASSETTE SUB-FAMILY C"/>
    <property type="match status" value="1"/>
</dbReference>
<dbReference type="FunFam" id="3.40.50.300:FF:001750">
    <property type="entry name" value="ATP-binding cassette transporter"/>
    <property type="match status" value="1"/>
</dbReference>
<evidence type="ECO:0000259" key="11">
    <source>
        <dbReference type="PROSITE" id="PS50929"/>
    </source>
</evidence>
<dbReference type="PROSITE" id="PS50929">
    <property type="entry name" value="ABC_TM1F"/>
    <property type="match status" value="1"/>
</dbReference>
<evidence type="ECO:0000256" key="1">
    <source>
        <dbReference type="ARBA" id="ARBA00004141"/>
    </source>
</evidence>
<feature type="domain" description="ABC transporter" evidence="10">
    <location>
        <begin position="630"/>
        <end position="877"/>
    </location>
</feature>
<dbReference type="GO" id="GO:0016887">
    <property type="term" value="F:ATP hydrolysis activity"/>
    <property type="evidence" value="ECO:0007669"/>
    <property type="project" value="InterPro"/>
</dbReference>
<evidence type="ECO:0000256" key="2">
    <source>
        <dbReference type="ARBA" id="ARBA00009726"/>
    </source>
</evidence>
<dbReference type="SMART" id="SM00382">
    <property type="entry name" value="AAA"/>
    <property type="match status" value="2"/>
</dbReference>
<feature type="non-terminal residue" evidence="12">
    <location>
        <position position="883"/>
    </location>
</feature>
<dbReference type="InterPro" id="IPR050173">
    <property type="entry name" value="ABC_transporter_C-like"/>
</dbReference>
<evidence type="ECO:0000313" key="13">
    <source>
        <dbReference type="Proteomes" id="UP000094389"/>
    </source>
</evidence>
<feature type="transmembrane region" description="Helical" evidence="9">
    <location>
        <begin position="429"/>
        <end position="452"/>
    </location>
</feature>
<evidence type="ECO:0000256" key="4">
    <source>
        <dbReference type="ARBA" id="ARBA00022692"/>
    </source>
</evidence>
<keyword evidence="12" id="KW-0378">Hydrolase</keyword>
<reference evidence="12 13" key="1">
    <citation type="journal article" date="2016" name="Proc. Natl. Acad. Sci. U.S.A.">
        <title>Comparative genomics of biotechnologically important yeasts.</title>
        <authorList>
            <person name="Riley R."/>
            <person name="Haridas S."/>
            <person name="Wolfe K.H."/>
            <person name="Lopes M.R."/>
            <person name="Hittinger C.T."/>
            <person name="Goeker M."/>
            <person name="Salamov A.A."/>
            <person name="Wisecaver J.H."/>
            <person name="Long T.M."/>
            <person name="Calvey C.H."/>
            <person name="Aerts A.L."/>
            <person name="Barry K.W."/>
            <person name="Choi C."/>
            <person name="Clum A."/>
            <person name="Coughlan A.Y."/>
            <person name="Deshpande S."/>
            <person name="Douglass A.P."/>
            <person name="Hanson S.J."/>
            <person name="Klenk H.-P."/>
            <person name="LaButti K.M."/>
            <person name="Lapidus A."/>
            <person name="Lindquist E.A."/>
            <person name="Lipzen A.M."/>
            <person name="Meier-Kolthoff J.P."/>
            <person name="Ohm R.A."/>
            <person name="Otillar R.P."/>
            <person name="Pangilinan J.L."/>
            <person name="Peng Y."/>
            <person name="Rokas A."/>
            <person name="Rosa C.A."/>
            <person name="Scheuner C."/>
            <person name="Sibirny A.A."/>
            <person name="Slot J.C."/>
            <person name="Stielow J.B."/>
            <person name="Sun H."/>
            <person name="Kurtzman C.P."/>
            <person name="Blackwell M."/>
            <person name="Grigoriev I.V."/>
            <person name="Jeffries T.W."/>
        </authorList>
    </citation>
    <scope>NUCLEOTIDE SEQUENCE [LARGE SCALE GENOMIC DNA]</scope>
    <source>
        <strain evidence="13">ATCC 18201 / CBS 1600 / BCRC 20928 / JCM 3617 / NBRC 0987 / NRRL Y-1542</strain>
    </source>
</reference>
<keyword evidence="6" id="KW-0067">ATP-binding</keyword>
<dbReference type="InterPro" id="IPR011527">
    <property type="entry name" value="ABC1_TM_dom"/>
</dbReference>
<dbReference type="InterPro" id="IPR003593">
    <property type="entry name" value="AAA+_ATPase"/>
</dbReference>
<dbReference type="RefSeq" id="XP_020068502.1">
    <property type="nucleotide sequence ID" value="XM_020215723.1"/>
</dbReference>
<keyword evidence="7 9" id="KW-1133">Transmembrane helix</keyword>
<feature type="domain" description="ABC transporter" evidence="10">
    <location>
        <begin position="24"/>
        <end position="246"/>
    </location>
</feature>
<protein>
    <submittedName>
        <fullName evidence="12">p-loop containing nucleoside triphosphate hydrolase protein</fullName>
    </submittedName>
</protein>
<dbReference type="OrthoDB" id="6500128at2759"/>
<dbReference type="InterPro" id="IPR017871">
    <property type="entry name" value="ABC_transporter-like_CS"/>
</dbReference>